<name>A0ABT4Q2C5_9BACL</name>
<organism evidence="9 10">
    <name type="scientific">Paenibacillus gyeongsangnamensis</name>
    <dbReference type="NCBI Taxonomy" id="3388067"/>
    <lineage>
        <taxon>Bacteria</taxon>
        <taxon>Bacillati</taxon>
        <taxon>Bacillota</taxon>
        <taxon>Bacilli</taxon>
        <taxon>Bacillales</taxon>
        <taxon>Paenibacillaceae</taxon>
        <taxon>Paenibacillus</taxon>
    </lineage>
</organism>
<protein>
    <submittedName>
        <fullName evidence="9">Carbohydrate ABC transporter permease</fullName>
    </submittedName>
</protein>
<evidence type="ECO:0000256" key="7">
    <source>
        <dbReference type="SAM" id="Phobius"/>
    </source>
</evidence>
<dbReference type="Gene3D" id="1.10.3720.10">
    <property type="entry name" value="MetI-like"/>
    <property type="match status" value="1"/>
</dbReference>
<sequence length="296" mass="33617">MKTIKSSKEDRIFDLINYVVLGFFLLVVLYPLYFIAIASISNPNDVVSGNVYLFPKSITLEGYARIFRDTRIWTGYANTIYYTVAGTFLNVLLTMMIAYPLSRKYFSGRKWMMTMLMITMYFSGGLIPQYLLVKNLGLRDTALAMIILGAVGVFNVIITRTFLESNISEELEQAAAIDGCSPFRFFITMVLPLSKAVIAVLALYYGVGHWNDFFKSMIYLNSTEKFPLQLILRSILIQSQNMSAMTDDVSMMEETRLISEQIKYGVIIVASVPMLLLYPFLQRYFIKGVMVGSIKG</sequence>
<dbReference type="SUPFAM" id="SSF161098">
    <property type="entry name" value="MetI-like"/>
    <property type="match status" value="1"/>
</dbReference>
<reference evidence="9 10" key="1">
    <citation type="submission" date="2022-12" db="EMBL/GenBank/DDBJ databases">
        <title>Draft genome sequence of Paenibacillus sp. dW9.</title>
        <authorList>
            <person name="Choi E.-W."/>
            <person name="Kim D.-U."/>
        </authorList>
    </citation>
    <scope>NUCLEOTIDE SEQUENCE [LARGE SCALE GENOMIC DNA]</scope>
    <source>
        <strain evidence="10">dW9</strain>
    </source>
</reference>
<evidence type="ECO:0000313" key="9">
    <source>
        <dbReference type="EMBL" id="MCZ8510958.1"/>
    </source>
</evidence>
<dbReference type="PANTHER" id="PTHR43744">
    <property type="entry name" value="ABC TRANSPORTER PERMEASE PROTEIN MG189-RELATED-RELATED"/>
    <property type="match status" value="1"/>
</dbReference>
<dbReference type="InterPro" id="IPR035906">
    <property type="entry name" value="MetI-like_sf"/>
</dbReference>
<feature type="transmembrane region" description="Helical" evidence="7">
    <location>
        <begin position="111"/>
        <end position="131"/>
    </location>
</feature>
<feature type="transmembrane region" description="Helical" evidence="7">
    <location>
        <begin position="262"/>
        <end position="281"/>
    </location>
</feature>
<dbReference type="CDD" id="cd06261">
    <property type="entry name" value="TM_PBP2"/>
    <property type="match status" value="1"/>
</dbReference>
<keyword evidence="4 7" id="KW-0812">Transmembrane</keyword>
<keyword evidence="10" id="KW-1185">Reference proteome</keyword>
<dbReference type="InterPro" id="IPR000515">
    <property type="entry name" value="MetI-like"/>
</dbReference>
<evidence type="ECO:0000256" key="1">
    <source>
        <dbReference type="ARBA" id="ARBA00004651"/>
    </source>
</evidence>
<comment type="caution">
    <text evidence="9">The sequence shown here is derived from an EMBL/GenBank/DDBJ whole genome shotgun (WGS) entry which is preliminary data.</text>
</comment>
<feature type="transmembrane region" description="Helical" evidence="7">
    <location>
        <begin position="143"/>
        <end position="163"/>
    </location>
</feature>
<dbReference type="PROSITE" id="PS50928">
    <property type="entry name" value="ABC_TM1"/>
    <property type="match status" value="1"/>
</dbReference>
<keyword evidence="6 7" id="KW-0472">Membrane</keyword>
<dbReference type="RefSeq" id="WP_269879333.1">
    <property type="nucleotide sequence ID" value="NZ_JAQAGZ010000001.1"/>
</dbReference>
<feature type="transmembrane region" description="Helical" evidence="7">
    <location>
        <begin position="12"/>
        <end position="40"/>
    </location>
</feature>
<feature type="domain" description="ABC transmembrane type-1" evidence="8">
    <location>
        <begin position="76"/>
        <end position="285"/>
    </location>
</feature>
<keyword evidence="2" id="KW-0813">Transport</keyword>
<evidence type="ECO:0000256" key="6">
    <source>
        <dbReference type="ARBA" id="ARBA00023136"/>
    </source>
</evidence>
<evidence type="ECO:0000256" key="2">
    <source>
        <dbReference type="ARBA" id="ARBA00022448"/>
    </source>
</evidence>
<dbReference type="EMBL" id="JAQAGZ010000001">
    <property type="protein sequence ID" value="MCZ8510958.1"/>
    <property type="molecule type" value="Genomic_DNA"/>
</dbReference>
<dbReference type="Proteomes" id="UP001527882">
    <property type="component" value="Unassembled WGS sequence"/>
</dbReference>
<evidence type="ECO:0000256" key="4">
    <source>
        <dbReference type="ARBA" id="ARBA00022692"/>
    </source>
</evidence>
<dbReference type="PANTHER" id="PTHR43744:SF9">
    <property type="entry name" value="POLYGALACTURONAN_RHAMNOGALACTURONAN TRANSPORT SYSTEM PERMEASE PROTEIN YTCP"/>
    <property type="match status" value="1"/>
</dbReference>
<feature type="transmembrane region" description="Helical" evidence="7">
    <location>
        <begin position="183"/>
        <end position="207"/>
    </location>
</feature>
<feature type="transmembrane region" description="Helical" evidence="7">
    <location>
        <begin position="80"/>
        <end position="99"/>
    </location>
</feature>
<keyword evidence="3" id="KW-1003">Cell membrane</keyword>
<evidence type="ECO:0000256" key="3">
    <source>
        <dbReference type="ARBA" id="ARBA00022475"/>
    </source>
</evidence>
<comment type="subcellular location">
    <subcellularLocation>
        <location evidence="1">Cell membrane</location>
        <topology evidence="1">Multi-pass membrane protein</topology>
    </subcellularLocation>
</comment>
<accession>A0ABT4Q2C5</accession>
<keyword evidence="5 7" id="KW-1133">Transmembrane helix</keyword>
<evidence type="ECO:0000256" key="5">
    <source>
        <dbReference type="ARBA" id="ARBA00022989"/>
    </source>
</evidence>
<proteinExistence type="predicted"/>
<evidence type="ECO:0000313" key="10">
    <source>
        <dbReference type="Proteomes" id="UP001527882"/>
    </source>
</evidence>
<evidence type="ECO:0000259" key="8">
    <source>
        <dbReference type="PROSITE" id="PS50928"/>
    </source>
</evidence>
<gene>
    <name evidence="9" type="ORF">O9H85_00600</name>
</gene>